<evidence type="ECO:0000313" key="3">
    <source>
        <dbReference type="Proteomes" id="UP000799118"/>
    </source>
</evidence>
<organism evidence="2 3">
    <name type="scientific">Gymnopus androsaceus JB14</name>
    <dbReference type="NCBI Taxonomy" id="1447944"/>
    <lineage>
        <taxon>Eukaryota</taxon>
        <taxon>Fungi</taxon>
        <taxon>Dikarya</taxon>
        <taxon>Basidiomycota</taxon>
        <taxon>Agaricomycotina</taxon>
        <taxon>Agaricomycetes</taxon>
        <taxon>Agaricomycetidae</taxon>
        <taxon>Agaricales</taxon>
        <taxon>Marasmiineae</taxon>
        <taxon>Omphalotaceae</taxon>
        <taxon>Gymnopus</taxon>
    </lineage>
</organism>
<name>A0A6A4IIW2_9AGAR</name>
<accession>A0A6A4IIW2</accession>
<feature type="region of interest" description="Disordered" evidence="1">
    <location>
        <begin position="114"/>
        <end position="189"/>
    </location>
</feature>
<dbReference type="AlphaFoldDB" id="A0A6A4IIW2"/>
<dbReference type="Proteomes" id="UP000799118">
    <property type="component" value="Unassembled WGS sequence"/>
</dbReference>
<evidence type="ECO:0000313" key="2">
    <source>
        <dbReference type="EMBL" id="KAE9408564.1"/>
    </source>
</evidence>
<keyword evidence="3" id="KW-1185">Reference proteome</keyword>
<reference evidence="2" key="1">
    <citation type="journal article" date="2019" name="Environ. Microbiol.">
        <title>Fungal ecological strategies reflected in gene transcription - a case study of two litter decomposers.</title>
        <authorList>
            <person name="Barbi F."/>
            <person name="Kohler A."/>
            <person name="Barry K."/>
            <person name="Baskaran P."/>
            <person name="Daum C."/>
            <person name="Fauchery L."/>
            <person name="Ihrmark K."/>
            <person name="Kuo A."/>
            <person name="LaButti K."/>
            <person name="Lipzen A."/>
            <person name="Morin E."/>
            <person name="Grigoriev I.V."/>
            <person name="Henrissat B."/>
            <person name="Lindahl B."/>
            <person name="Martin F."/>
        </authorList>
    </citation>
    <scope>NUCLEOTIDE SEQUENCE</scope>
    <source>
        <strain evidence="2">JB14</strain>
    </source>
</reference>
<gene>
    <name evidence="2" type="ORF">BT96DRAFT_662816</name>
</gene>
<protein>
    <submittedName>
        <fullName evidence="2">Uncharacterized protein</fullName>
    </submittedName>
</protein>
<proteinExistence type="predicted"/>
<dbReference type="EMBL" id="ML769390">
    <property type="protein sequence ID" value="KAE9408564.1"/>
    <property type="molecule type" value="Genomic_DNA"/>
</dbReference>
<feature type="compositionally biased region" description="Basic and acidic residues" evidence="1">
    <location>
        <begin position="88"/>
        <end position="97"/>
    </location>
</feature>
<sequence length="189" mass="20527">MYEEKLQSSESSILKTDPERLCALSIVGIEYHCKKVSTFGAFREQKPWKENDDTIVWARDSARGTASRSHTASEHHQQSDSSRLSASRAEEKGVKVNESENVVDLAIRVREEPASAANMTESRGALSEIHAHSSSEPALDNDIEARLDASSPAGTRSRSDSIGSSSGWKTPLDVASKPTILANDPVSAF</sequence>
<feature type="region of interest" description="Disordered" evidence="1">
    <location>
        <begin position="61"/>
        <end position="97"/>
    </location>
</feature>
<evidence type="ECO:0000256" key="1">
    <source>
        <dbReference type="SAM" id="MobiDB-lite"/>
    </source>
</evidence>